<reference evidence="4 5" key="1">
    <citation type="submission" date="2016-04" db="EMBL/GenBank/DDBJ databases">
        <title>Draft genome sequence of Janthinobacterium psychrotolerans sp. nov., isolated from freshwater sediments in Denmark.</title>
        <authorList>
            <person name="Gong X."/>
            <person name="Skrivergaard S."/>
            <person name="Korsgaard B.S."/>
            <person name="Schreiber L."/>
            <person name="Marshall I.P."/>
            <person name="Finster K."/>
            <person name="Schramm A."/>
        </authorList>
    </citation>
    <scope>NUCLEOTIDE SEQUENCE [LARGE SCALE GENOMIC DNA]</scope>
    <source>
        <strain evidence="4 5">S3-2</strain>
    </source>
</reference>
<dbReference type="RefSeq" id="WP_065309553.1">
    <property type="nucleotide sequence ID" value="NZ_LOCQ01000059.1"/>
</dbReference>
<dbReference type="HAMAP" id="MF_00460">
    <property type="entry name" value="UPF0125_RnfH"/>
    <property type="match status" value="1"/>
</dbReference>
<gene>
    <name evidence="4" type="ORF">ASR47_1004319</name>
</gene>
<dbReference type="PATRIC" id="fig|1747903.4.peg.1578"/>
<comment type="caution">
    <text evidence="4">The sequence shown here is derived from an EMBL/GenBank/DDBJ whole genome shotgun (WGS) entry which is preliminary data.</text>
</comment>
<comment type="similarity">
    <text evidence="1 2">Belongs to the UPF0125 (RnfH) family.</text>
</comment>
<accession>A0A1A7BZ64</accession>
<dbReference type="Gene3D" id="3.10.20.280">
    <property type="entry name" value="RnfH-like"/>
    <property type="match status" value="1"/>
</dbReference>
<evidence type="ECO:0000313" key="5">
    <source>
        <dbReference type="Proteomes" id="UP000092713"/>
    </source>
</evidence>
<protein>
    <recommendedName>
        <fullName evidence="2">UPF0125 protein ASR47_1004319</fullName>
    </recommendedName>
</protein>
<sequence length="99" mass="10846">MAAPESIAVQVCYALPDAAFLRALSLPEGSTVRQAIEHSGLLQRYPEIDLGVNMVGIYGKKKTLDTVLRPQDRVEVYRPLQADPKEARRRRAGGKAGKA</sequence>
<evidence type="ECO:0000313" key="4">
    <source>
        <dbReference type="EMBL" id="OBV38044.1"/>
    </source>
</evidence>
<dbReference type="EMBL" id="LOCQ01000059">
    <property type="protein sequence ID" value="OBV38044.1"/>
    <property type="molecule type" value="Genomic_DNA"/>
</dbReference>
<feature type="compositionally biased region" description="Basic residues" evidence="3">
    <location>
        <begin position="87"/>
        <end position="99"/>
    </location>
</feature>
<dbReference type="PANTHER" id="PTHR37483:SF1">
    <property type="entry name" value="UPF0125 PROTEIN RATB"/>
    <property type="match status" value="1"/>
</dbReference>
<dbReference type="PANTHER" id="PTHR37483">
    <property type="entry name" value="UPF0125 PROTEIN RATB"/>
    <property type="match status" value="1"/>
</dbReference>
<dbReference type="Pfam" id="PF03658">
    <property type="entry name" value="Ub-RnfH"/>
    <property type="match status" value="1"/>
</dbReference>
<feature type="region of interest" description="Disordered" evidence="3">
    <location>
        <begin position="79"/>
        <end position="99"/>
    </location>
</feature>
<evidence type="ECO:0000256" key="2">
    <source>
        <dbReference type="HAMAP-Rule" id="MF_00460"/>
    </source>
</evidence>
<dbReference type="InterPro" id="IPR037021">
    <property type="entry name" value="RnfH_sf"/>
</dbReference>
<dbReference type="AlphaFoldDB" id="A0A1A7BZ64"/>
<organism evidence="4 5">
    <name type="scientific">Janthinobacterium psychrotolerans</name>
    <dbReference type="NCBI Taxonomy" id="1747903"/>
    <lineage>
        <taxon>Bacteria</taxon>
        <taxon>Pseudomonadati</taxon>
        <taxon>Pseudomonadota</taxon>
        <taxon>Betaproteobacteria</taxon>
        <taxon>Burkholderiales</taxon>
        <taxon>Oxalobacteraceae</taxon>
        <taxon>Janthinobacterium</taxon>
    </lineage>
</organism>
<dbReference type="Proteomes" id="UP000092713">
    <property type="component" value="Unassembled WGS sequence"/>
</dbReference>
<dbReference type="STRING" id="1747903.ASR47_1004319"/>
<keyword evidence="5" id="KW-1185">Reference proteome</keyword>
<dbReference type="OrthoDB" id="9796575at2"/>
<dbReference type="SUPFAM" id="SSF54285">
    <property type="entry name" value="MoaD/ThiS"/>
    <property type="match status" value="1"/>
</dbReference>
<name>A0A1A7BZ64_9BURK</name>
<proteinExistence type="inferred from homology"/>
<evidence type="ECO:0000256" key="3">
    <source>
        <dbReference type="SAM" id="MobiDB-lite"/>
    </source>
</evidence>
<dbReference type="InterPro" id="IPR016155">
    <property type="entry name" value="Mopterin_synth/thiamin_S_b"/>
</dbReference>
<dbReference type="NCBIfam" id="NF002490">
    <property type="entry name" value="PRK01777.1"/>
    <property type="match status" value="1"/>
</dbReference>
<evidence type="ECO:0000256" key="1">
    <source>
        <dbReference type="ARBA" id="ARBA00010645"/>
    </source>
</evidence>
<dbReference type="InterPro" id="IPR005346">
    <property type="entry name" value="RnfH"/>
</dbReference>